<evidence type="ECO:0000313" key="2">
    <source>
        <dbReference type="EMBL" id="MBD9357877.1"/>
    </source>
</evidence>
<evidence type="ECO:0000259" key="1">
    <source>
        <dbReference type="Pfam" id="PF13276"/>
    </source>
</evidence>
<dbReference type="Proteomes" id="UP000652176">
    <property type="component" value="Unassembled WGS sequence"/>
</dbReference>
<gene>
    <name evidence="2" type="ORF">IE877_18725</name>
</gene>
<protein>
    <submittedName>
        <fullName evidence="2">IS3 family transposase</fullName>
    </submittedName>
</protein>
<feature type="domain" description="HTH-like" evidence="1">
    <location>
        <begin position="4"/>
        <end position="36"/>
    </location>
</feature>
<proteinExistence type="predicted"/>
<evidence type="ECO:0000313" key="3">
    <source>
        <dbReference type="Proteomes" id="UP000652176"/>
    </source>
</evidence>
<organism evidence="2 3">
    <name type="scientific">Methylomonas albis</name>
    <dbReference type="NCBI Taxonomy" id="1854563"/>
    <lineage>
        <taxon>Bacteria</taxon>
        <taxon>Pseudomonadati</taxon>
        <taxon>Pseudomonadota</taxon>
        <taxon>Gammaproteobacteria</taxon>
        <taxon>Methylococcales</taxon>
        <taxon>Methylococcaceae</taxon>
        <taxon>Methylomonas</taxon>
    </lineage>
</organism>
<dbReference type="Pfam" id="PF13276">
    <property type="entry name" value="HTH_21"/>
    <property type="match status" value="1"/>
</dbReference>
<sequence>MLRLLDEEYTQHPFYGSRRMAKYLCGYGHVVNRKRV</sequence>
<comment type="caution">
    <text evidence="2">The sequence shown here is derived from an EMBL/GenBank/DDBJ whole genome shotgun (WGS) entry which is preliminary data.</text>
</comment>
<accession>A0ABR9D7I9</accession>
<keyword evidence="3" id="KW-1185">Reference proteome</keyword>
<dbReference type="InterPro" id="IPR025948">
    <property type="entry name" value="HTH-like_dom"/>
</dbReference>
<dbReference type="EMBL" id="JACXSS010000001">
    <property type="protein sequence ID" value="MBD9357877.1"/>
    <property type="molecule type" value="Genomic_DNA"/>
</dbReference>
<name>A0ABR9D7I9_9GAMM</name>
<reference evidence="2 3" key="1">
    <citation type="submission" date="2020-09" db="EMBL/GenBank/DDBJ databases">
        <title>Methylomonas albis sp. nov. and Methylomonas fluvii sp. nov.: Two cold-adapted methanotrophs from the River Elbe and an amended description of Methylovulum psychrotolerans strain Eb1.</title>
        <authorList>
            <person name="Bussmann I.K."/>
            <person name="Klings K.-W."/>
            <person name="Warnstedt J."/>
            <person name="Hoppert M."/>
            <person name="Saborowski A."/>
            <person name="Horn F."/>
            <person name="Liebner S."/>
        </authorList>
    </citation>
    <scope>NUCLEOTIDE SEQUENCE [LARGE SCALE GENOMIC DNA]</scope>
    <source>
        <strain evidence="2 3">EbA</strain>
    </source>
</reference>